<proteinExistence type="predicted"/>
<reference evidence="1" key="2">
    <citation type="journal article" date="2015" name="Data Brief">
        <title>Shoot transcriptome of the giant reed, Arundo donax.</title>
        <authorList>
            <person name="Barrero R.A."/>
            <person name="Guerrero F.D."/>
            <person name="Moolhuijzen P."/>
            <person name="Goolsby J.A."/>
            <person name="Tidwell J."/>
            <person name="Bellgard S.E."/>
            <person name="Bellgard M.I."/>
        </authorList>
    </citation>
    <scope>NUCLEOTIDE SEQUENCE</scope>
    <source>
        <tissue evidence="1">Shoot tissue taken approximately 20 cm above the soil surface</tissue>
    </source>
</reference>
<protein>
    <submittedName>
        <fullName evidence="1">Uncharacterized protein</fullName>
    </submittedName>
</protein>
<accession>A0A0A9H810</accession>
<dbReference type="EMBL" id="GBRH01166915">
    <property type="protein sequence ID" value="JAE30981.1"/>
    <property type="molecule type" value="Transcribed_RNA"/>
</dbReference>
<organism evidence="1">
    <name type="scientific">Arundo donax</name>
    <name type="common">Giant reed</name>
    <name type="synonym">Donax arundinaceus</name>
    <dbReference type="NCBI Taxonomy" id="35708"/>
    <lineage>
        <taxon>Eukaryota</taxon>
        <taxon>Viridiplantae</taxon>
        <taxon>Streptophyta</taxon>
        <taxon>Embryophyta</taxon>
        <taxon>Tracheophyta</taxon>
        <taxon>Spermatophyta</taxon>
        <taxon>Magnoliopsida</taxon>
        <taxon>Liliopsida</taxon>
        <taxon>Poales</taxon>
        <taxon>Poaceae</taxon>
        <taxon>PACMAD clade</taxon>
        <taxon>Arundinoideae</taxon>
        <taxon>Arundineae</taxon>
        <taxon>Arundo</taxon>
    </lineage>
</organism>
<name>A0A0A9H810_ARUDO</name>
<sequence length="23" mass="2721">MKRQLLFQLSSAFISKHVPIMMD</sequence>
<reference evidence="1" key="1">
    <citation type="submission" date="2014-09" db="EMBL/GenBank/DDBJ databases">
        <authorList>
            <person name="Magalhaes I.L.F."/>
            <person name="Oliveira U."/>
            <person name="Santos F.R."/>
            <person name="Vidigal T.H.D.A."/>
            <person name="Brescovit A.D."/>
            <person name="Santos A.J."/>
        </authorList>
    </citation>
    <scope>NUCLEOTIDE SEQUENCE</scope>
    <source>
        <tissue evidence="1">Shoot tissue taken approximately 20 cm above the soil surface</tissue>
    </source>
</reference>
<evidence type="ECO:0000313" key="1">
    <source>
        <dbReference type="EMBL" id="JAE30981.1"/>
    </source>
</evidence>
<dbReference type="AlphaFoldDB" id="A0A0A9H810"/>